<evidence type="ECO:0000256" key="1">
    <source>
        <dbReference type="ARBA" id="ARBA00004141"/>
    </source>
</evidence>
<feature type="compositionally biased region" description="Basic and acidic residues" evidence="6">
    <location>
        <begin position="161"/>
        <end position="178"/>
    </location>
</feature>
<dbReference type="Pfam" id="PF08592">
    <property type="entry name" value="Anthrone_oxy"/>
    <property type="match status" value="1"/>
</dbReference>
<keyword evidence="4 7" id="KW-0472">Membrane</keyword>
<comment type="similarity">
    <text evidence="5">Belongs to the anthrone oxygenase family.</text>
</comment>
<dbReference type="OrthoDB" id="5954308at2759"/>
<accession>A0A8H7T3Q6</accession>
<evidence type="ECO:0000256" key="4">
    <source>
        <dbReference type="ARBA" id="ARBA00023136"/>
    </source>
</evidence>
<feature type="transmembrane region" description="Helical" evidence="7">
    <location>
        <begin position="56"/>
        <end position="74"/>
    </location>
</feature>
<keyword evidence="3 7" id="KW-1133">Transmembrane helix</keyword>
<feature type="compositionally biased region" description="Basic and acidic residues" evidence="6">
    <location>
        <begin position="133"/>
        <end position="153"/>
    </location>
</feature>
<evidence type="ECO:0008006" key="10">
    <source>
        <dbReference type="Google" id="ProtNLM"/>
    </source>
</evidence>
<evidence type="ECO:0000313" key="8">
    <source>
        <dbReference type="EMBL" id="KAG4411782.1"/>
    </source>
</evidence>
<protein>
    <recommendedName>
        <fullName evidence="10">DUF1772-domain-containing protein</fullName>
    </recommendedName>
</protein>
<feature type="region of interest" description="Disordered" evidence="6">
    <location>
        <begin position="133"/>
        <end position="182"/>
    </location>
</feature>
<dbReference type="PANTHER" id="PTHR35042">
    <property type="entry name" value="ANTHRONE OXYGENASE ENCC"/>
    <property type="match status" value="1"/>
</dbReference>
<keyword evidence="2 7" id="KW-0812">Transmembrane</keyword>
<organism evidence="8 9">
    <name type="scientific">Cadophora malorum</name>
    <dbReference type="NCBI Taxonomy" id="108018"/>
    <lineage>
        <taxon>Eukaryota</taxon>
        <taxon>Fungi</taxon>
        <taxon>Dikarya</taxon>
        <taxon>Ascomycota</taxon>
        <taxon>Pezizomycotina</taxon>
        <taxon>Leotiomycetes</taxon>
        <taxon>Helotiales</taxon>
        <taxon>Ploettnerulaceae</taxon>
        <taxon>Cadophora</taxon>
    </lineage>
</organism>
<reference evidence="8" key="1">
    <citation type="submission" date="2021-02" db="EMBL/GenBank/DDBJ databases">
        <title>Genome sequence Cadophora malorum strain M34.</title>
        <authorList>
            <person name="Stefanovic E."/>
            <person name="Vu D."/>
            <person name="Scully C."/>
            <person name="Dijksterhuis J."/>
            <person name="Roader J."/>
            <person name="Houbraken J."/>
        </authorList>
    </citation>
    <scope>NUCLEOTIDE SEQUENCE</scope>
    <source>
        <strain evidence="8">M34</strain>
    </source>
</reference>
<dbReference type="Proteomes" id="UP000664132">
    <property type="component" value="Unassembled WGS sequence"/>
</dbReference>
<evidence type="ECO:0000256" key="3">
    <source>
        <dbReference type="ARBA" id="ARBA00022989"/>
    </source>
</evidence>
<evidence type="ECO:0000256" key="6">
    <source>
        <dbReference type="SAM" id="MobiDB-lite"/>
    </source>
</evidence>
<gene>
    <name evidence="8" type="ORF">IFR04_015088</name>
</gene>
<dbReference type="PANTHER" id="PTHR35042:SF1">
    <property type="entry name" value="DUF1772-DOMAIN-CONTAINING PROTEIN"/>
    <property type="match status" value="1"/>
</dbReference>
<comment type="caution">
    <text evidence="8">The sequence shown here is derived from an EMBL/GenBank/DDBJ whole genome shotgun (WGS) entry which is preliminary data.</text>
</comment>
<feature type="transmembrane region" description="Helical" evidence="7">
    <location>
        <begin position="12"/>
        <end position="35"/>
    </location>
</feature>
<comment type="subcellular location">
    <subcellularLocation>
        <location evidence="1">Membrane</location>
        <topology evidence="1">Multi-pass membrane protein</topology>
    </subcellularLocation>
</comment>
<evidence type="ECO:0000313" key="9">
    <source>
        <dbReference type="Proteomes" id="UP000664132"/>
    </source>
</evidence>
<dbReference type="InterPro" id="IPR013901">
    <property type="entry name" value="Anthrone_oxy"/>
</dbReference>
<evidence type="ECO:0000256" key="7">
    <source>
        <dbReference type="SAM" id="Phobius"/>
    </source>
</evidence>
<dbReference type="GO" id="GO:0016020">
    <property type="term" value="C:membrane"/>
    <property type="evidence" value="ECO:0007669"/>
    <property type="project" value="UniProtKB-SubCell"/>
</dbReference>
<sequence>MSHSTTTLIQVVSISTALIASGGILSLSLFNIPLLESQPASRSLPQIRWVFSRGSHTFPTAAILSTTGFLYLAATSLQSTQSLSSILNLAANSRTVNGNLLAGALSISIALFTQFAMIPTNFALIEKNEDLSGARSEKSAKEREGKVGGKSAEESVAGKGDVNETKDLSGPQEKTERDGTEEEEKVVRELLVKFKWLNLCRAVLIGCSGIVGLVNAIA</sequence>
<dbReference type="EMBL" id="JAFJYH010000440">
    <property type="protein sequence ID" value="KAG4411782.1"/>
    <property type="molecule type" value="Genomic_DNA"/>
</dbReference>
<evidence type="ECO:0000256" key="5">
    <source>
        <dbReference type="ARBA" id="ARBA00034313"/>
    </source>
</evidence>
<feature type="transmembrane region" description="Helical" evidence="7">
    <location>
        <begin position="100"/>
        <end position="125"/>
    </location>
</feature>
<evidence type="ECO:0000256" key="2">
    <source>
        <dbReference type="ARBA" id="ARBA00022692"/>
    </source>
</evidence>
<keyword evidence="9" id="KW-1185">Reference proteome</keyword>
<name>A0A8H7T3Q6_9HELO</name>
<dbReference type="AlphaFoldDB" id="A0A8H7T3Q6"/>
<proteinExistence type="inferred from homology"/>